<evidence type="ECO:0000313" key="2">
    <source>
        <dbReference type="EMBL" id="KAK8510980.1"/>
    </source>
</evidence>
<proteinExistence type="predicted"/>
<dbReference type="EMBL" id="JBBPBM010000080">
    <property type="protein sequence ID" value="KAK8510980.1"/>
    <property type="molecule type" value="Genomic_DNA"/>
</dbReference>
<feature type="compositionally biased region" description="Polar residues" evidence="1">
    <location>
        <begin position="15"/>
        <end position="38"/>
    </location>
</feature>
<protein>
    <submittedName>
        <fullName evidence="2">Uncharacterized protein</fullName>
    </submittedName>
</protein>
<comment type="caution">
    <text evidence="2">The sequence shown here is derived from an EMBL/GenBank/DDBJ whole genome shotgun (WGS) entry which is preliminary data.</text>
</comment>
<keyword evidence="3" id="KW-1185">Reference proteome</keyword>
<organism evidence="2 3">
    <name type="scientific">Hibiscus sabdariffa</name>
    <name type="common">roselle</name>
    <dbReference type="NCBI Taxonomy" id="183260"/>
    <lineage>
        <taxon>Eukaryota</taxon>
        <taxon>Viridiplantae</taxon>
        <taxon>Streptophyta</taxon>
        <taxon>Embryophyta</taxon>
        <taxon>Tracheophyta</taxon>
        <taxon>Spermatophyta</taxon>
        <taxon>Magnoliopsida</taxon>
        <taxon>eudicotyledons</taxon>
        <taxon>Gunneridae</taxon>
        <taxon>Pentapetalae</taxon>
        <taxon>rosids</taxon>
        <taxon>malvids</taxon>
        <taxon>Malvales</taxon>
        <taxon>Malvaceae</taxon>
        <taxon>Malvoideae</taxon>
        <taxon>Hibiscus</taxon>
    </lineage>
</organism>
<gene>
    <name evidence="2" type="ORF">V6N12_036892</name>
</gene>
<evidence type="ECO:0000313" key="3">
    <source>
        <dbReference type="Proteomes" id="UP001472677"/>
    </source>
</evidence>
<feature type="region of interest" description="Disordered" evidence="1">
    <location>
        <begin position="1"/>
        <end position="96"/>
    </location>
</feature>
<sequence length="115" mass="11735">MASTTGVEEDACLSANVQPASGSGAPSQGHNLHSTSGDDQGPVGAATWSSGGDHIQQFPTTESVGDSTTDAIDPDHHSNCQDRHHSSCASQEAGPSNHLIIASYPTHESASTLVK</sequence>
<dbReference type="Proteomes" id="UP001472677">
    <property type="component" value="Unassembled WGS sequence"/>
</dbReference>
<reference evidence="2 3" key="1">
    <citation type="journal article" date="2024" name="G3 (Bethesda)">
        <title>Genome assembly of Hibiscus sabdariffa L. provides insights into metabolisms of medicinal natural products.</title>
        <authorList>
            <person name="Kim T."/>
        </authorList>
    </citation>
    <scope>NUCLEOTIDE SEQUENCE [LARGE SCALE GENOMIC DNA]</scope>
    <source>
        <strain evidence="2">TK-2024</strain>
        <tissue evidence="2">Old leaves</tissue>
    </source>
</reference>
<accession>A0ABR2BV76</accession>
<feature type="compositionally biased region" description="Polar residues" evidence="1">
    <location>
        <begin position="57"/>
        <end position="70"/>
    </location>
</feature>
<evidence type="ECO:0000256" key="1">
    <source>
        <dbReference type="SAM" id="MobiDB-lite"/>
    </source>
</evidence>
<feature type="compositionally biased region" description="Basic and acidic residues" evidence="1">
    <location>
        <begin position="73"/>
        <end position="85"/>
    </location>
</feature>
<name>A0ABR2BV76_9ROSI</name>